<dbReference type="OrthoDB" id="19045at2759"/>
<dbReference type="Gene3D" id="3.40.50.1000">
    <property type="entry name" value="HAD superfamily/HAD-like"/>
    <property type="match status" value="1"/>
</dbReference>
<dbReference type="InterPro" id="IPR023214">
    <property type="entry name" value="HAD_sf"/>
</dbReference>
<dbReference type="NCBIfam" id="TIGR01662">
    <property type="entry name" value="HAD-SF-IIIA"/>
    <property type="match status" value="1"/>
</dbReference>
<evidence type="ECO:0008006" key="3">
    <source>
        <dbReference type="Google" id="ProtNLM"/>
    </source>
</evidence>
<reference evidence="1" key="1">
    <citation type="submission" date="2020-05" db="EMBL/GenBank/DDBJ databases">
        <title>Mycena genomes resolve the evolution of fungal bioluminescence.</title>
        <authorList>
            <person name="Tsai I.J."/>
        </authorList>
    </citation>
    <scope>NUCLEOTIDE SEQUENCE</scope>
    <source>
        <strain evidence="1">160909Yilan</strain>
    </source>
</reference>
<organism evidence="1 2">
    <name type="scientific">Mycena sanguinolenta</name>
    <dbReference type="NCBI Taxonomy" id="230812"/>
    <lineage>
        <taxon>Eukaryota</taxon>
        <taxon>Fungi</taxon>
        <taxon>Dikarya</taxon>
        <taxon>Basidiomycota</taxon>
        <taxon>Agaricomycotina</taxon>
        <taxon>Agaricomycetes</taxon>
        <taxon>Agaricomycetidae</taxon>
        <taxon>Agaricales</taxon>
        <taxon>Marasmiineae</taxon>
        <taxon>Mycenaceae</taxon>
        <taxon>Mycena</taxon>
    </lineage>
</organism>
<dbReference type="FunFam" id="3.40.50.300:FF:000737">
    <property type="entry name" value="Bifunctional polynucleotide phosphatase/kinase"/>
    <property type="match status" value="1"/>
</dbReference>
<dbReference type="GO" id="GO:0003690">
    <property type="term" value="F:double-stranded DNA binding"/>
    <property type="evidence" value="ECO:0007669"/>
    <property type="project" value="TreeGrafter"/>
</dbReference>
<evidence type="ECO:0000313" key="1">
    <source>
        <dbReference type="EMBL" id="KAF7337755.1"/>
    </source>
</evidence>
<dbReference type="EMBL" id="JACAZH010000033">
    <property type="protein sequence ID" value="KAF7337755.1"/>
    <property type="molecule type" value="Genomic_DNA"/>
</dbReference>
<dbReference type="PANTHER" id="PTHR12083:SF9">
    <property type="entry name" value="BIFUNCTIONAL POLYNUCLEOTIDE PHOSPHATASE_KINASE"/>
    <property type="match status" value="1"/>
</dbReference>
<dbReference type="CDD" id="cd05325">
    <property type="entry name" value="carb_red_sniffer_like_SDR_c"/>
    <property type="match status" value="1"/>
</dbReference>
<dbReference type="InterPro" id="IPR013954">
    <property type="entry name" value="PNK3P"/>
</dbReference>
<dbReference type="InterPro" id="IPR006551">
    <property type="entry name" value="Polynucleotide_phosphatase"/>
</dbReference>
<evidence type="ECO:0000313" key="2">
    <source>
        <dbReference type="Proteomes" id="UP000623467"/>
    </source>
</evidence>
<dbReference type="InterPro" id="IPR036291">
    <property type="entry name" value="NAD(P)-bd_dom_sf"/>
</dbReference>
<dbReference type="SUPFAM" id="SSF51735">
    <property type="entry name" value="NAD(P)-binding Rossmann-fold domains"/>
    <property type="match status" value="1"/>
</dbReference>
<dbReference type="Pfam" id="PF00106">
    <property type="entry name" value="adh_short"/>
    <property type="match status" value="1"/>
</dbReference>
<proteinExistence type="predicted"/>
<gene>
    <name evidence="1" type="ORF">MSAN_02249300</name>
</gene>
<dbReference type="PANTHER" id="PTHR12083">
    <property type="entry name" value="BIFUNCTIONAL POLYNUCLEOTIDE PHOSPHATASE/KINASE"/>
    <property type="match status" value="1"/>
</dbReference>
<dbReference type="InterPro" id="IPR002347">
    <property type="entry name" value="SDR_fam"/>
</dbReference>
<dbReference type="InterPro" id="IPR006549">
    <property type="entry name" value="HAD-SF_hydro_IIIA"/>
</dbReference>
<protein>
    <recommendedName>
        <fullName evidence="3">Bifunctional polynucleotide phosphatase/kinase</fullName>
    </recommendedName>
</protein>
<dbReference type="GO" id="GO:0046404">
    <property type="term" value="F:ATP-dependent polydeoxyribonucleotide 5'-hydroxyl-kinase activity"/>
    <property type="evidence" value="ECO:0007669"/>
    <property type="project" value="TreeGrafter"/>
</dbReference>
<dbReference type="SUPFAM" id="SSF56784">
    <property type="entry name" value="HAD-like"/>
    <property type="match status" value="1"/>
</dbReference>
<sequence>MPSYVVTGAAKGIGLEFVTQLSADSENAVFAIVRNKATATQLEALSRNNVTILEADVTDAKALQLAANEVSKATDGKLDYLINNAGKSNHPGLMLDNFPSPEALEHDLLDVFRTNTIGAIHSTNAFLPLLKNGLVKKVISITSVLGDPEVTVSTEAIGEASYSISKAALNMVTAKYAAQYKAEGFTFLAITPGMVQTAILPTESESPEEFRLLNEMLGRLSSDYKGPITPEESVRLQLKLHAPSLFYHGLLVKLVLLSTSFTLLMLKCKPKKRTASQLGSEGDSGSNKISKIHPFFSKKPAASIQTGPLQWLKPFGSTGSCLHGVHLSPASSTKVAAFDLDGTVIESGFNKPALEWKWWNACVPAKLTEAANDGYAIVLISNQAGLKSRKIIDEWKAKIGLIAAAIPGLPFRIFAATAKDKYRKPMTGMWDELEKLYAEDGGIQIDKSSSFFVGDAAGREYPKNPGRKKDFASTDRKWALNVGVPFFTPEEYFLGREPDPNFTLRGFDASSLPTLPVYTPSSTPLLPSPPAQELVLFVGYPCLGKSTFYRKYFEPAGYLHINQDALKSRDKCVKAVANALAAGSKCVVDNTNRDAYTRRFYIDLAKKHGVPVRCMWFTGSVELAWHNNLYRSLGLPPSVAAREPPREMLPKFAFTSFKGEFEEPELGEGFSQIKKVNWVFDGTAEERKVWSRWYHLDDKDEKGVSFN</sequence>
<dbReference type="GO" id="GO:0046403">
    <property type="term" value="F:polynucleotide 3'-phosphatase activity"/>
    <property type="evidence" value="ECO:0007669"/>
    <property type="project" value="TreeGrafter"/>
</dbReference>
<comment type="caution">
    <text evidence="1">The sequence shown here is derived from an EMBL/GenBank/DDBJ whole genome shotgun (WGS) entry which is preliminary data.</text>
</comment>
<dbReference type="SUPFAM" id="SSF52540">
    <property type="entry name" value="P-loop containing nucleoside triphosphate hydrolases"/>
    <property type="match status" value="1"/>
</dbReference>
<dbReference type="Pfam" id="PF08645">
    <property type="entry name" value="PNK3P"/>
    <property type="match status" value="1"/>
</dbReference>
<dbReference type="Proteomes" id="UP000623467">
    <property type="component" value="Unassembled WGS sequence"/>
</dbReference>
<name>A0A8H6XAL7_9AGAR</name>
<keyword evidence="2" id="KW-1185">Reference proteome</keyword>
<dbReference type="NCBIfam" id="TIGR01664">
    <property type="entry name" value="DNA-3'-Pase"/>
    <property type="match status" value="1"/>
</dbReference>
<dbReference type="Gene3D" id="3.40.50.720">
    <property type="entry name" value="NAD(P)-binding Rossmann-like Domain"/>
    <property type="match status" value="1"/>
</dbReference>
<dbReference type="InterPro" id="IPR027417">
    <property type="entry name" value="P-loop_NTPase"/>
</dbReference>
<dbReference type="Gene3D" id="3.40.50.300">
    <property type="entry name" value="P-loop containing nucleotide triphosphate hydrolases"/>
    <property type="match status" value="1"/>
</dbReference>
<dbReference type="Pfam" id="PF13671">
    <property type="entry name" value="AAA_33"/>
    <property type="match status" value="1"/>
</dbReference>
<dbReference type="PRINTS" id="PR00081">
    <property type="entry name" value="GDHRDH"/>
</dbReference>
<accession>A0A8H6XAL7</accession>
<dbReference type="GO" id="GO:0006281">
    <property type="term" value="P:DNA repair"/>
    <property type="evidence" value="ECO:0007669"/>
    <property type="project" value="TreeGrafter"/>
</dbReference>
<dbReference type="AlphaFoldDB" id="A0A8H6XAL7"/>
<dbReference type="InterPro" id="IPR036412">
    <property type="entry name" value="HAD-like_sf"/>
</dbReference>